<dbReference type="EMBL" id="GG662704">
    <property type="protein sequence ID" value="EWS74421.1"/>
    <property type="molecule type" value="Genomic_DNA"/>
</dbReference>
<evidence type="ECO:0000313" key="1">
    <source>
        <dbReference type="EMBL" id="EWS74421.1"/>
    </source>
</evidence>
<accession>W7XI91</accession>
<name>W7XI91_TETTS</name>
<dbReference type="GeneID" id="24437107"/>
<protein>
    <submittedName>
        <fullName evidence="1">Uncharacterized protein</fullName>
    </submittedName>
</protein>
<reference evidence="2" key="1">
    <citation type="journal article" date="2006" name="PLoS Biol.">
        <title>Macronuclear genome sequence of the ciliate Tetrahymena thermophila, a model eukaryote.</title>
        <authorList>
            <person name="Eisen J.A."/>
            <person name="Coyne R.S."/>
            <person name="Wu M."/>
            <person name="Wu D."/>
            <person name="Thiagarajan M."/>
            <person name="Wortman J.R."/>
            <person name="Badger J.H."/>
            <person name="Ren Q."/>
            <person name="Amedeo P."/>
            <person name="Jones K.M."/>
            <person name="Tallon L.J."/>
            <person name="Delcher A.L."/>
            <person name="Salzberg S.L."/>
            <person name="Silva J.C."/>
            <person name="Haas B.J."/>
            <person name="Majoros W.H."/>
            <person name="Farzad M."/>
            <person name="Carlton J.M."/>
            <person name="Smith R.K. Jr."/>
            <person name="Garg J."/>
            <person name="Pearlman R.E."/>
            <person name="Karrer K.M."/>
            <person name="Sun L."/>
            <person name="Manning G."/>
            <person name="Elde N.C."/>
            <person name="Turkewitz A.P."/>
            <person name="Asai D.J."/>
            <person name="Wilkes D.E."/>
            <person name="Wang Y."/>
            <person name="Cai H."/>
            <person name="Collins K."/>
            <person name="Stewart B.A."/>
            <person name="Lee S.R."/>
            <person name="Wilamowska K."/>
            <person name="Weinberg Z."/>
            <person name="Ruzzo W.L."/>
            <person name="Wloga D."/>
            <person name="Gaertig J."/>
            <person name="Frankel J."/>
            <person name="Tsao C.-C."/>
            <person name="Gorovsky M.A."/>
            <person name="Keeling P.J."/>
            <person name="Waller R.F."/>
            <person name="Patron N.J."/>
            <person name="Cherry J.M."/>
            <person name="Stover N.A."/>
            <person name="Krieger C.J."/>
            <person name="del Toro C."/>
            <person name="Ryder H.F."/>
            <person name="Williamson S.C."/>
            <person name="Barbeau R.A."/>
            <person name="Hamilton E.P."/>
            <person name="Orias E."/>
        </authorList>
    </citation>
    <scope>NUCLEOTIDE SEQUENCE [LARGE SCALE GENOMIC DNA]</scope>
    <source>
        <strain evidence="2">SB210</strain>
    </source>
</reference>
<organism evidence="1 2">
    <name type="scientific">Tetrahymena thermophila (strain SB210)</name>
    <dbReference type="NCBI Taxonomy" id="312017"/>
    <lineage>
        <taxon>Eukaryota</taxon>
        <taxon>Sar</taxon>
        <taxon>Alveolata</taxon>
        <taxon>Ciliophora</taxon>
        <taxon>Intramacronucleata</taxon>
        <taxon>Oligohymenophorea</taxon>
        <taxon>Hymenostomatida</taxon>
        <taxon>Tetrahymenina</taxon>
        <taxon>Tetrahymenidae</taxon>
        <taxon>Tetrahymena</taxon>
    </lineage>
</organism>
<dbReference type="AlphaFoldDB" id="W7XI91"/>
<dbReference type="InParanoid" id="W7XI91"/>
<sequence>MCLLVLIEKKNLQQVQLLNTRFDSQYSCMINLDKPSQMSNFRSIIPVPQARLAAKFEIQEPLVKVQTQQGKEIPNQEVIPKTKQVGSKGYFNEKLISNAS</sequence>
<dbReference type="KEGG" id="tet:TTHERM_000073241"/>
<evidence type="ECO:0000313" key="2">
    <source>
        <dbReference type="Proteomes" id="UP000009168"/>
    </source>
</evidence>
<dbReference type="Proteomes" id="UP000009168">
    <property type="component" value="Unassembled WGS sequence"/>
</dbReference>
<proteinExistence type="predicted"/>
<keyword evidence="2" id="KW-1185">Reference proteome</keyword>
<dbReference type="RefSeq" id="XP_012652998.1">
    <property type="nucleotide sequence ID" value="XM_012797544.1"/>
</dbReference>
<gene>
    <name evidence="1" type="ORF">TTHERM_000073241</name>
</gene>